<protein>
    <submittedName>
        <fullName evidence="2">Uncharacterized protein</fullName>
    </submittedName>
</protein>
<evidence type="ECO:0000256" key="1">
    <source>
        <dbReference type="SAM" id="Phobius"/>
    </source>
</evidence>
<keyword evidence="1" id="KW-0812">Transmembrane</keyword>
<dbReference type="RefSeq" id="WP_153550370.1">
    <property type="nucleotide sequence ID" value="NZ_CP040089.1"/>
</dbReference>
<feature type="transmembrane region" description="Helical" evidence="1">
    <location>
        <begin position="27"/>
        <end position="47"/>
    </location>
</feature>
<proteinExistence type="predicted"/>
<sequence>MAEQEDDETVREEDIFGLPKLSTNAEVAISFTLFVLGNLLLFTVFYASGRLEAVPLLGLTLNAVAYLFMMEAVREFEEKDHFLSRKLMKD</sequence>
<feature type="transmembrane region" description="Helical" evidence="1">
    <location>
        <begin position="53"/>
        <end position="69"/>
    </location>
</feature>
<accession>A0A5Q0UIC3</accession>
<dbReference type="GeneID" id="42365131"/>
<keyword evidence="3" id="KW-1185">Reference proteome</keyword>
<dbReference type="KEGG" id="ncon:LC1Nh_0743"/>
<gene>
    <name evidence="2" type="ORF">LC1Nh_0743</name>
</gene>
<dbReference type="Proteomes" id="UP000377803">
    <property type="component" value="Chromosome"/>
</dbReference>
<reference evidence="3" key="1">
    <citation type="submission" date="2019-05" db="EMBL/GenBank/DDBJ databases">
        <title>Candidatus Nanohalobium constans, a novel model system to study the DPANN nano-sized archaea: genomic and physiological characterization of a nanoarchaeon co-cultured with its chitinotrophic host.</title>
        <authorList>
            <person name="La Cono V."/>
            <person name="Arcadi E."/>
            <person name="Crisafi F."/>
            <person name="Denaro R."/>
            <person name="La Spada G."/>
            <person name="Messina E."/>
            <person name="Smedile F."/>
            <person name="Toshchakov S.V."/>
            <person name="Shevchenko M.A."/>
            <person name="Golyshin P.N."/>
            <person name="Golyshina O.V."/>
            <person name="Ferrer M."/>
            <person name="Rohde M."/>
            <person name="Mushegian A."/>
            <person name="Sorokin D.Y."/>
            <person name="Giuliano L."/>
            <person name="Yakimov M.M."/>
        </authorList>
    </citation>
    <scope>NUCLEOTIDE SEQUENCE [LARGE SCALE GENOMIC DNA]</scope>
    <source>
        <strain evidence="3">LC1Nh</strain>
    </source>
</reference>
<keyword evidence="1" id="KW-0472">Membrane</keyword>
<evidence type="ECO:0000313" key="2">
    <source>
        <dbReference type="EMBL" id="QGA80629.1"/>
    </source>
</evidence>
<dbReference type="EMBL" id="CP040089">
    <property type="protein sequence ID" value="QGA80629.1"/>
    <property type="molecule type" value="Genomic_DNA"/>
</dbReference>
<keyword evidence="1" id="KW-1133">Transmembrane helix</keyword>
<organism evidence="2 3">
    <name type="scientific">Candidatus Nanohalobium constans</name>
    <dbReference type="NCBI Taxonomy" id="2565781"/>
    <lineage>
        <taxon>Archaea</taxon>
        <taxon>Candidatus Nanohalarchaeota</taxon>
        <taxon>Candidatus Nanohalobia</taxon>
        <taxon>Candidatus Nanohalobiales</taxon>
        <taxon>Candidatus Nanohalobiaceae</taxon>
        <taxon>Candidatus Nanohalobium</taxon>
    </lineage>
</organism>
<evidence type="ECO:0000313" key="3">
    <source>
        <dbReference type="Proteomes" id="UP000377803"/>
    </source>
</evidence>
<dbReference type="AlphaFoldDB" id="A0A5Q0UIC3"/>
<name>A0A5Q0UIC3_9ARCH</name>